<feature type="domain" description="ZipA C-terminal FtsZ-binding" evidence="3">
    <location>
        <begin position="217"/>
        <end position="346"/>
    </location>
</feature>
<dbReference type="Pfam" id="PF04354">
    <property type="entry name" value="ZipA_C"/>
    <property type="match status" value="1"/>
</dbReference>
<dbReference type="OrthoDB" id="264211at2"/>
<dbReference type="SMART" id="SM00771">
    <property type="entry name" value="ZipA_C"/>
    <property type="match status" value="1"/>
</dbReference>
<dbReference type="RefSeq" id="WP_123847745.1">
    <property type="nucleotide sequence ID" value="NZ_RPDH01000002.1"/>
</dbReference>
<accession>A0A3N4PYJ9</accession>
<keyword evidence="2" id="KW-1003">Cell membrane</keyword>
<evidence type="ECO:0000256" key="2">
    <source>
        <dbReference type="RuleBase" id="RU003613"/>
    </source>
</evidence>
<comment type="subcellular location">
    <subcellularLocation>
        <location evidence="2">Cell inner membrane</location>
        <topology evidence="2">Single-pass type I membrane protein</topology>
    </subcellularLocation>
</comment>
<reference evidence="4 5" key="1">
    <citation type="submission" date="2018-11" db="EMBL/GenBank/DDBJ databases">
        <title>Chitinophaga lutea sp.nov., isolate from arsenic contaminated soil.</title>
        <authorList>
            <person name="Zong Y."/>
        </authorList>
    </citation>
    <scope>NUCLEOTIDE SEQUENCE [LARGE SCALE GENOMIC DNA]</scope>
    <source>
        <strain evidence="4 5">ZY74</strain>
    </source>
</reference>
<dbReference type="InterPro" id="IPR007449">
    <property type="entry name" value="ZipA_FtsZ-bd_C"/>
</dbReference>
<evidence type="ECO:0000259" key="3">
    <source>
        <dbReference type="SMART" id="SM00771"/>
    </source>
</evidence>
<dbReference type="GO" id="GO:0005886">
    <property type="term" value="C:plasma membrane"/>
    <property type="evidence" value="ECO:0007669"/>
    <property type="project" value="UniProtKB-SubCell"/>
</dbReference>
<comment type="similarity">
    <text evidence="1">Belongs to the ZipA family.</text>
</comment>
<keyword evidence="2" id="KW-0472">Membrane</keyword>
<evidence type="ECO:0000256" key="1">
    <source>
        <dbReference type="RuleBase" id="RU003612"/>
    </source>
</evidence>
<protein>
    <recommendedName>
        <fullName evidence="1">Cell division protein ZipA</fullName>
    </recommendedName>
</protein>
<dbReference type="SUPFAM" id="SSF64383">
    <property type="entry name" value="Cell-division protein ZipA, C-terminal domain"/>
    <property type="match status" value="1"/>
</dbReference>
<dbReference type="AlphaFoldDB" id="A0A3N4PYJ9"/>
<comment type="function">
    <text evidence="1">Essential cell division protein that stabilizes the FtsZ protofilaments by cross-linking them and that serves as a cytoplasmic membrane anchor for the Z ring. Also required for the recruitment to the septal ring of downstream cell division proteins.</text>
</comment>
<dbReference type="Proteomes" id="UP000278351">
    <property type="component" value="Unassembled WGS sequence"/>
</dbReference>
<organism evidence="4 5">
    <name type="scientific">Chitinophaga lutea</name>
    <dbReference type="NCBI Taxonomy" id="2488634"/>
    <lineage>
        <taxon>Bacteria</taxon>
        <taxon>Pseudomonadati</taxon>
        <taxon>Bacteroidota</taxon>
        <taxon>Chitinophagia</taxon>
        <taxon>Chitinophagales</taxon>
        <taxon>Chitinophagaceae</taxon>
        <taxon>Chitinophaga</taxon>
    </lineage>
</organism>
<keyword evidence="1" id="KW-0132">Cell division</keyword>
<comment type="caution">
    <text evidence="4">The sequence shown here is derived from an EMBL/GenBank/DDBJ whole genome shotgun (WGS) entry which is preliminary data.</text>
</comment>
<proteinExistence type="inferred from homology"/>
<keyword evidence="2" id="KW-0997">Cell inner membrane</keyword>
<keyword evidence="5" id="KW-1185">Reference proteome</keyword>
<sequence>MMTYILTSLLFAALLTYLIFRAVSISRNKQRPATDGYFISSQTQSNERLASLGLDVPSENAAHILDKTRLSVPDEKAPGEEMKFEPDPETAWIIELAPAGDAPLRKEYLRNMFDAKWHTEFESEIYGLIPGDNRWTFAFAGGAPDLFSKIRIAVDLKEIYKDDEPEIDSRKLEGYLTELESRMKSYPVAARLQPMEPVADAVVKARKLVQRYHGFNIDAIIVLHGERPFNGMAAWDALLSVGLSWGDGDLFHWSNYDSGYGHDQHFSVWTSTAPGYFLPEEIKAGNMHPGDLIFGFSVPRSADPEHIFDAMLDAAKYCQQRLGGILVNRNGTMLQERQEKDELHELVREMKEEGLMPGSDGALRTF</sequence>
<name>A0A3N4PYJ9_9BACT</name>
<evidence type="ECO:0000313" key="4">
    <source>
        <dbReference type="EMBL" id="RPE08750.1"/>
    </source>
</evidence>
<gene>
    <name evidence="4" type="ORF">EGT74_17095</name>
</gene>
<evidence type="ECO:0000313" key="5">
    <source>
        <dbReference type="Proteomes" id="UP000278351"/>
    </source>
</evidence>
<dbReference type="Gene3D" id="3.30.1400.10">
    <property type="entry name" value="ZipA, C-terminal FtsZ-binding domain"/>
    <property type="match status" value="1"/>
</dbReference>
<keyword evidence="2" id="KW-0812">Transmembrane</keyword>
<dbReference type="EMBL" id="RPDH01000002">
    <property type="protein sequence ID" value="RPE08750.1"/>
    <property type="molecule type" value="Genomic_DNA"/>
</dbReference>
<dbReference type="GO" id="GO:0090529">
    <property type="term" value="P:cell septum assembly"/>
    <property type="evidence" value="ECO:0007669"/>
    <property type="project" value="InterPro"/>
</dbReference>
<keyword evidence="1" id="KW-0131">Cell cycle</keyword>
<dbReference type="InterPro" id="IPR036765">
    <property type="entry name" value="ZipA_FtsZ-bd_C_sf"/>
</dbReference>